<feature type="compositionally biased region" description="Low complexity" evidence="4">
    <location>
        <begin position="174"/>
        <end position="212"/>
    </location>
</feature>
<evidence type="ECO:0000313" key="7">
    <source>
        <dbReference type="Proteomes" id="UP000683925"/>
    </source>
</evidence>
<dbReference type="Proteomes" id="UP000683925">
    <property type="component" value="Unassembled WGS sequence"/>
</dbReference>
<dbReference type="EMBL" id="CAJJDP010000063">
    <property type="protein sequence ID" value="CAD8174580.1"/>
    <property type="molecule type" value="Genomic_DNA"/>
</dbReference>
<dbReference type="Pfam" id="PF23580">
    <property type="entry name" value="Znf_XAF1_N"/>
    <property type="match status" value="1"/>
</dbReference>
<feature type="region of interest" description="Disordered" evidence="4">
    <location>
        <begin position="171"/>
        <end position="341"/>
    </location>
</feature>
<dbReference type="Pfam" id="PF21366">
    <property type="entry name" value="TRAFD1-XIAF1_ZnF"/>
    <property type="match status" value="1"/>
</dbReference>
<keyword evidence="3" id="KW-0862">Zinc</keyword>
<name>A0A8S1VBK5_PAROT</name>
<dbReference type="GO" id="GO:0008270">
    <property type="term" value="F:zinc ion binding"/>
    <property type="evidence" value="ECO:0007669"/>
    <property type="project" value="UniProtKB-KW"/>
</dbReference>
<dbReference type="OrthoDB" id="193703at2759"/>
<dbReference type="OMA" id="DHIRDSC"/>
<dbReference type="PANTHER" id="PTHR16295">
    <property type="entry name" value="TRAF-TYPE ZINC FINGER PROTEIN-RELATED"/>
    <property type="match status" value="1"/>
</dbReference>
<feature type="compositionally biased region" description="Basic and acidic residues" evidence="4">
    <location>
        <begin position="220"/>
        <end position="232"/>
    </location>
</feature>
<accession>A0A8S1VBK5</accession>
<feature type="region of interest" description="Disordered" evidence="4">
    <location>
        <begin position="380"/>
        <end position="412"/>
    </location>
</feature>
<dbReference type="PANTHER" id="PTHR16295:SF10">
    <property type="entry name" value="EXPRESSED PROTEIN"/>
    <property type="match status" value="1"/>
</dbReference>
<feature type="domain" description="TRAFD1/XAF1 zinc finger" evidence="5">
    <location>
        <begin position="92"/>
        <end position="126"/>
    </location>
</feature>
<evidence type="ECO:0000313" key="6">
    <source>
        <dbReference type="EMBL" id="CAD8174580.1"/>
    </source>
</evidence>
<comment type="caution">
    <text evidence="6">The sequence shown here is derived from an EMBL/GenBank/DDBJ whole genome shotgun (WGS) entry which is preliminary data.</text>
</comment>
<feature type="compositionally biased region" description="Low complexity" evidence="4">
    <location>
        <begin position="288"/>
        <end position="315"/>
    </location>
</feature>
<dbReference type="AlphaFoldDB" id="A0A8S1VBK5"/>
<keyword evidence="7" id="KW-1185">Reference proteome</keyword>
<organism evidence="6 7">
    <name type="scientific">Paramecium octaurelia</name>
    <dbReference type="NCBI Taxonomy" id="43137"/>
    <lineage>
        <taxon>Eukaryota</taxon>
        <taxon>Sar</taxon>
        <taxon>Alveolata</taxon>
        <taxon>Ciliophora</taxon>
        <taxon>Intramacronucleata</taxon>
        <taxon>Oligohymenophorea</taxon>
        <taxon>Peniculida</taxon>
        <taxon>Parameciidae</taxon>
        <taxon>Paramecium</taxon>
    </lineage>
</organism>
<feature type="compositionally biased region" description="Polar residues" evidence="4">
    <location>
        <begin position="320"/>
        <end position="337"/>
    </location>
</feature>
<evidence type="ECO:0000256" key="2">
    <source>
        <dbReference type="ARBA" id="ARBA00022771"/>
    </source>
</evidence>
<reference evidence="6" key="1">
    <citation type="submission" date="2021-01" db="EMBL/GenBank/DDBJ databases">
        <authorList>
            <consortium name="Genoscope - CEA"/>
            <person name="William W."/>
        </authorList>
    </citation>
    <scope>NUCLEOTIDE SEQUENCE</scope>
</reference>
<dbReference type="InterPro" id="IPR049439">
    <property type="entry name" value="TRAFD1-XIAF1_Znf"/>
</dbReference>
<gene>
    <name evidence="6" type="ORF">POCTA_138.1.T0640054</name>
</gene>
<dbReference type="InterPro" id="IPR051986">
    <property type="entry name" value="Innate_Immune_Apopt_Reg"/>
</dbReference>
<keyword evidence="2" id="KW-0863">Zinc-finger</keyword>
<evidence type="ECO:0000256" key="3">
    <source>
        <dbReference type="ARBA" id="ARBA00022833"/>
    </source>
</evidence>
<proteinExistence type="predicted"/>
<evidence type="ECO:0000256" key="4">
    <source>
        <dbReference type="SAM" id="MobiDB-lite"/>
    </source>
</evidence>
<sequence>MNEITIPCSNCKQPIAESKHMLHETYCLRNNIKCPKCGVFYDKNDPDSHEEEYHKKEKCQYCSFETEDLKKHKCLKKPKQCMHCDLSFPADQLYYHETQCGSRTQKCDICNSYIIMREYQTHLMTCTPKPKPDSSQQQKKPTYQEIFDKQNYDTPKIDDKIDQQKFNSKKETLQQNTSNQVSSKQQVQTQQQQQQQQTRIAGSGYKYGSAAGESKTSYQLKDEDKNRQKDAIRPPSSNNQTGFRPQPQIATQGTQPKQQSYNTTYNQRQQNSTKNEEKTQFDNQYERQQYINKQSQQSQPQPQQQQKQSTQGQKSLESYKYSQNDKQQFQTQNNNNPGLRRPDTAIAREVQKQIQLEEEFGISPEEYLEQQIFNTMPINGKTEKTQPVKKTPPPQPVIPARVPQNYDNKDFDFDFDDITEEEKLAQQQIMESLKDNRKKR</sequence>
<evidence type="ECO:0000256" key="1">
    <source>
        <dbReference type="ARBA" id="ARBA00022723"/>
    </source>
</evidence>
<keyword evidence="1" id="KW-0479">Metal-binding</keyword>
<protein>
    <recommendedName>
        <fullName evidence="5">TRAFD1/XAF1 zinc finger domain-containing protein</fullName>
    </recommendedName>
</protein>
<evidence type="ECO:0000259" key="5">
    <source>
        <dbReference type="Pfam" id="PF21366"/>
    </source>
</evidence>
<dbReference type="GO" id="GO:0005739">
    <property type="term" value="C:mitochondrion"/>
    <property type="evidence" value="ECO:0007669"/>
    <property type="project" value="TreeGrafter"/>
</dbReference>
<feature type="compositionally biased region" description="Polar residues" evidence="4">
    <location>
        <begin position="235"/>
        <end position="273"/>
    </location>
</feature>